<evidence type="ECO:0000256" key="1">
    <source>
        <dbReference type="ARBA" id="ARBA00004613"/>
    </source>
</evidence>
<dbReference type="Proteomes" id="UP000887567">
    <property type="component" value="Unplaced"/>
</dbReference>
<reference evidence="5" key="1">
    <citation type="submission" date="2022-11" db="UniProtKB">
        <authorList>
            <consortium name="EnsemblMetazoa"/>
        </authorList>
    </citation>
    <scope>IDENTIFICATION</scope>
</reference>
<accession>A0A913YWY1</accession>
<dbReference type="Pfam" id="PF25106">
    <property type="entry name" value="VWA_4"/>
    <property type="match status" value="1"/>
</dbReference>
<keyword evidence="2" id="KW-0964">Secreted</keyword>
<keyword evidence="3" id="KW-0732">Signal</keyword>
<evidence type="ECO:0000256" key="3">
    <source>
        <dbReference type="ARBA" id="ARBA00022729"/>
    </source>
</evidence>
<dbReference type="InterPro" id="IPR056861">
    <property type="entry name" value="HMCN1-like_VWA"/>
</dbReference>
<dbReference type="PANTHER" id="PTHR14905">
    <property type="entry name" value="NG37"/>
    <property type="match status" value="1"/>
</dbReference>
<dbReference type="GeneID" id="114576682"/>
<dbReference type="KEGG" id="epa:114576682"/>
<dbReference type="RefSeq" id="XP_028519573.1">
    <property type="nucleotide sequence ID" value="XM_028663772.1"/>
</dbReference>
<proteinExistence type="predicted"/>
<evidence type="ECO:0000313" key="5">
    <source>
        <dbReference type="EnsemblMetazoa" id="XP_028519573.1"/>
    </source>
</evidence>
<name>A0A913YWY1_EXADI</name>
<evidence type="ECO:0000256" key="2">
    <source>
        <dbReference type="ARBA" id="ARBA00022525"/>
    </source>
</evidence>
<keyword evidence="6" id="KW-1185">Reference proteome</keyword>
<organism evidence="5 6">
    <name type="scientific">Exaiptasia diaphana</name>
    <name type="common">Tropical sea anemone</name>
    <name type="synonym">Aiptasia pulchella</name>
    <dbReference type="NCBI Taxonomy" id="2652724"/>
    <lineage>
        <taxon>Eukaryota</taxon>
        <taxon>Metazoa</taxon>
        <taxon>Cnidaria</taxon>
        <taxon>Anthozoa</taxon>
        <taxon>Hexacorallia</taxon>
        <taxon>Actiniaria</taxon>
        <taxon>Aiptasiidae</taxon>
        <taxon>Exaiptasia</taxon>
    </lineage>
</organism>
<feature type="domain" description="Hemicentin-1-like von Willebrand factor A" evidence="4">
    <location>
        <begin position="49"/>
        <end position="167"/>
    </location>
</feature>
<evidence type="ECO:0000313" key="6">
    <source>
        <dbReference type="Proteomes" id="UP000887567"/>
    </source>
</evidence>
<dbReference type="EnsemblMetazoa" id="XM_028663772.1">
    <property type="protein sequence ID" value="XP_028519573.1"/>
    <property type="gene ID" value="LOC114576682"/>
</dbReference>
<protein>
    <recommendedName>
        <fullName evidence="4">Hemicentin-1-like von Willebrand factor A domain-containing protein</fullName>
    </recommendedName>
</protein>
<comment type="subcellular location">
    <subcellularLocation>
        <location evidence="1">Secreted</location>
    </subcellularLocation>
</comment>
<evidence type="ECO:0000259" key="4">
    <source>
        <dbReference type="Pfam" id="PF25106"/>
    </source>
</evidence>
<sequence>MKSEIPEATKIVENIAGYTSIANVDYILSTFSSKRGGSKVDGRGSKTFVGDVTNFDDRKKFINALDKLAKREYPREKNEDCQEPTYTGIIRAITNGHPQRGSPMYVFTDAPPKALRDFTADNAIYHAQKNMIPVNFFLSKPFCGPKTMGSYRVIAEATGGLVLTFKKGSSMERLRRMIKGSLDGTAIVASDKNNRKREIKVYDKGFYIDDIAHEGTLEVEVKGTVADLLNPKNVKIYPEKADSGSLFWTILRPSRGTWRFSSQATNLDFQVKSQSKLDITLHWRFMRSATHIDHPLIGEKAKVEIEVPNISRLDKNTLSLPNDWILLSQNNDFYTYESKAPLSEEHFTIPMRGKTLSGFDFTRESYVIQPKIAVITSLVKPWFSPEVGKEFRYTASIGYANTQPMKFRMKLVTNFGGDRHNDYSDNYKDISLSRGVQTVSWALTAPTKGQFTAKIKLKNDDVEINFQDGPFYVREANS</sequence>
<dbReference type="AlphaFoldDB" id="A0A913YWY1"/>
<dbReference type="PANTHER" id="PTHR14905:SF7">
    <property type="entry name" value="VON WILLEBRAND FACTOR A DOMAIN-CONTAINING PROTEIN 7"/>
    <property type="match status" value="1"/>
</dbReference>
<dbReference type="InterPro" id="IPR052577">
    <property type="entry name" value="VWA7"/>
</dbReference>